<accession>A0A2Z2NT24</accession>
<dbReference type="EMBL" id="CP018632">
    <property type="protein sequence ID" value="ASJ70747.1"/>
    <property type="molecule type" value="Genomic_DNA"/>
</dbReference>
<protein>
    <recommendedName>
        <fullName evidence="3">Glutamate racemase</fullName>
    </recommendedName>
</protein>
<name>A0A2Z2NT24_9GAMM</name>
<dbReference type="KEGG" id="gai:IMCC3135_03170"/>
<evidence type="ECO:0008006" key="3">
    <source>
        <dbReference type="Google" id="ProtNLM"/>
    </source>
</evidence>
<sequence length="226" mass="23672">MTGFIGILMLDTAFERVLGDAGNPASYHFPARTRVVENADSTLIVRNDRPEPAMVAAFCTAAQKLETEGAIALTSTCGFLVTAQDEIARSVHIPVMLSALSLLPLIWTTHGSRPVGVMTASSKQLGPAVLDAAGIQPEQAVIAGLQDEKAFASCFLMQKSQQLTTIDQPAIQAAVVAKAIALCQTNPGISAILLECGNLPPYASAIKAATGKPVYSILDGARLLVK</sequence>
<dbReference type="OrthoDB" id="5465390at2"/>
<reference evidence="1 2" key="1">
    <citation type="submission" date="2016-12" db="EMBL/GenBank/DDBJ databases">
        <authorList>
            <person name="Song W.-J."/>
            <person name="Kurnit D.M."/>
        </authorList>
    </citation>
    <scope>NUCLEOTIDE SEQUENCE [LARGE SCALE GENOMIC DNA]</scope>
    <source>
        <strain evidence="1 2">IMCC3135</strain>
    </source>
</reference>
<dbReference type="AlphaFoldDB" id="A0A2Z2NT24"/>
<dbReference type="Proteomes" id="UP000250079">
    <property type="component" value="Chromosome"/>
</dbReference>
<dbReference type="RefSeq" id="WP_088916259.1">
    <property type="nucleotide sequence ID" value="NZ_CP018632.1"/>
</dbReference>
<evidence type="ECO:0000313" key="2">
    <source>
        <dbReference type="Proteomes" id="UP000250079"/>
    </source>
</evidence>
<proteinExistence type="predicted"/>
<evidence type="ECO:0000313" key="1">
    <source>
        <dbReference type="EMBL" id="ASJ70747.1"/>
    </source>
</evidence>
<organism evidence="1 2">
    <name type="scientific">Granulosicoccus antarcticus IMCC3135</name>
    <dbReference type="NCBI Taxonomy" id="1192854"/>
    <lineage>
        <taxon>Bacteria</taxon>
        <taxon>Pseudomonadati</taxon>
        <taxon>Pseudomonadota</taxon>
        <taxon>Gammaproteobacteria</taxon>
        <taxon>Chromatiales</taxon>
        <taxon>Granulosicoccaceae</taxon>
        <taxon>Granulosicoccus</taxon>
    </lineage>
</organism>
<keyword evidence="2" id="KW-1185">Reference proteome</keyword>
<gene>
    <name evidence="1" type="ORF">IMCC3135_03170</name>
</gene>